<dbReference type="GO" id="GO:0004843">
    <property type="term" value="F:cysteine-type deubiquitinase activity"/>
    <property type="evidence" value="ECO:0007669"/>
    <property type="project" value="UniProtKB-EC"/>
</dbReference>
<evidence type="ECO:0000256" key="1">
    <source>
        <dbReference type="ARBA" id="ARBA00000707"/>
    </source>
</evidence>
<dbReference type="PROSITE" id="PS00973">
    <property type="entry name" value="USP_2"/>
    <property type="match status" value="1"/>
</dbReference>
<dbReference type="SUPFAM" id="SSF54001">
    <property type="entry name" value="Cysteine proteinases"/>
    <property type="match status" value="1"/>
</dbReference>
<dbReference type="SUPFAM" id="SSF48371">
    <property type="entry name" value="ARM repeat"/>
    <property type="match status" value="1"/>
</dbReference>
<dbReference type="InterPro" id="IPR011992">
    <property type="entry name" value="EF-hand-dom_pair"/>
</dbReference>
<evidence type="ECO:0000259" key="11">
    <source>
        <dbReference type="PROSITE" id="PS50235"/>
    </source>
</evidence>
<dbReference type="InterPro" id="IPR016024">
    <property type="entry name" value="ARM-type_fold"/>
</dbReference>
<evidence type="ECO:0000313" key="12">
    <source>
        <dbReference type="EMBL" id="CAI2387710.1"/>
    </source>
</evidence>
<dbReference type="InterPro" id="IPR018200">
    <property type="entry name" value="USP_CS"/>
</dbReference>
<dbReference type="EC" id="3.4.19.12" evidence="3"/>
<evidence type="ECO:0000256" key="2">
    <source>
        <dbReference type="ARBA" id="ARBA00009085"/>
    </source>
</evidence>
<dbReference type="Gene3D" id="2.30.30.140">
    <property type="match status" value="2"/>
</dbReference>
<comment type="catalytic activity">
    <reaction evidence="1">
        <text>Thiol-dependent hydrolysis of ester, thioester, amide, peptide and isopeptide bonds formed by the C-terminal Gly of ubiquitin (a 76-residue protein attached to proteins as an intracellular targeting signal).</text>
        <dbReference type="EC" id="3.4.19.12"/>
    </reaction>
</comment>
<dbReference type="Proteomes" id="UP001295684">
    <property type="component" value="Unassembled WGS sequence"/>
</dbReference>
<dbReference type="PROSITE" id="PS50235">
    <property type="entry name" value="USP_3"/>
    <property type="match status" value="1"/>
</dbReference>
<feature type="region of interest" description="Disordered" evidence="8">
    <location>
        <begin position="1592"/>
        <end position="1617"/>
    </location>
</feature>
<comment type="caution">
    <text evidence="12">The sequence shown here is derived from an EMBL/GenBank/DDBJ whole genome shotgun (WGS) entry which is preliminary data.</text>
</comment>
<dbReference type="PROSITE" id="PS50222">
    <property type="entry name" value="EF_HAND_2"/>
    <property type="match status" value="1"/>
</dbReference>
<dbReference type="EMBL" id="CAMPGE010030201">
    <property type="protein sequence ID" value="CAI2387710.1"/>
    <property type="molecule type" value="Genomic_DNA"/>
</dbReference>
<feature type="region of interest" description="Disordered" evidence="8">
    <location>
        <begin position="1520"/>
        <end position="1552"/>
    </location>
</feature>
<evidence type="ECO:0000313" key="13">
    <source>
        <dbReference type="Proteomes" id="UP001295684"/>
    </source>
</evidence>
<dbReference type="GO" id="GO:0006508">
    <property type="term" value="P:proteolysis"/>
    <property type="evidence" value="ECO:0007669"/>
    <property type="project" value="UniProtKB-KW"/>
</dbReference>
<feature type="domain" description="USP" evidence="11">
    <location>
        <begin position="1953"/>
        <end position="2349"/>
    </location>
</feature>
<gene>
    <name evidence="12" type="ORF">ECRASSUSDP1_LOCUS29344</name>
</gene>
<dbReference type="GO" id="GO:0016579">
    <property type="term" value="P:protein deubiquitination"/>
    <property type="evidence" value="ECO:0007669"/>
    <property type="project" value="InterPro"/>
</dbReference>
<feature type="region of interest" description="Disordered" evidence="8">
    <location>
        <begin position="3067"/>
        <end position="3117"/>
    </location>
</feature>
<dbReference type="Pfam" id="PF00443">
    <property type="entry name" value="UCH"/>
    <property type="match status" value="1"/>
</dbReference>
<protein>
    <recommendedName>
        <fullName evidence="3">ubiquitinyl hydrolase 1</fullName>
        <ecNumber evidence="3">3.4.19.12</ecNumber>
    </recommendedName>
</protein>
<feature type="region of interest" description="Disordered" evidence="8">
    <location>
        <begin position="1380"/>
        <end position="1415"/>
    </location>
</feature>
<evidence type="ECO:0000256" key="5">
    <source>
        <dbReference type="ARBA" id="ARBA00022786"/>
    </source>
</evidence>
<keyword evidence="6" id="KW-0378">Hydrolase</keyword>
<dbReference type="InterPro" id="IPR038765">
    <property type="entry name" value="Papain-like_cys_pep_sf"/>
</dbReference>
<keyword evidence="7" id="KW-0788">Thiol protease</keyword>
<keyword evidence="5" id="KW-0833">Ubl conjugation pathway</keyword>
<dbReference type="InterPro" id="IPR002048">
    <property type="entry name" value="EF_hand_dom"/>
</dbReference>
<dbReference type="GO" id="GO:0005829">
    <property type="term" value="C:cytosol"/>
    <property type="evidence" value="ECO:0007669"/>
    <property type="project" value="TreeGrafter"/>
</dbReference>
<dbReference type="Gene3D" id="1.10.238.10">
    <property type="entry name" value="EF-hand"/>
    <property type="match status" value="1"/>
</dbReference>
<feature type="compositionally biased region" description="Acidic residues" evidence="8">
    <location>
        <begin position="1522"/>
        <end position="1539"/>
    </location>
</feature>
<evidence type="ECO:0000259" key="9">
    <source>
        <dbReference type="PROSITE" id="PS50053"/>
    </source>
</evidence>
<evidence type="ECO:0000256" key="7">
    <source>
        <dbReference type="ARBA" id="ARBA00022807"/>
    </source>
</evidence>
<dbReference type="PANTHER" id="PTHR24006">
    <property type="entry name" value="UBIQUITIN CARBOXYL-TERMINAL HYDROLASE"/>
    <property type="match status" value="1"/>
</dbReference>
<accession>A0AAD2DCH8</accession>
<comment type="similarity">
    <text evidence="2">Belongs to the peptidase C19 family.</text>
</comment>
<keyword evidence="4" id="KW-0645">Protease</keyword>
<evidence type="ECO:0000256" key="6">
    <source>
        <dbReference type="ARBA" id="ARBA00022801"/>
    </source>
</evidence>
<dbReference type="InterPro" id="IPR050164">
    <property type="entry name" value="Peptidase_C19"/>
</dbReference>
<dbReference type="GO" id="GO:0005634">
    <property type="term" value="C:nucleus"/>
    <property type="evidence" value="ECO:0007669"/>
    <property type="project" value="TreeGrafter"/>
</dbReference>
<dbReference type="InterPro" id="IPR001394">
    <property type="entry name" value="Peptidase_C19_UCH"/>
</dbReference>
<evidence type="ECO:0000256" key="4">
    <source>
        <dbReference type="ARBA" id="ARBA00022670"/>
    </source>
</evidence>
<dbReference type="InterPro" id="IPR056850">
    <property type="entry name" value="ARM_UBP34_24_USP9X_Y"/>
</dbReference>
<proteinExistence type="inferred from homology"/>
<feature type="region of interest" description="Disordered" evidence="8">
    <location>
        <begin position="2198"/>
        <end position="2228"/>
    </location>
</feature>
<feature type="compositionally biased region" description="Acidic residues" evidence="8">
    <location>
        <begin position="2209"/>
        <end position="2225"/>
    </location>
</feature>
<evidence type="ECO:0000256" key="8">
    <source>
        <dbReference type="SAM" id="MobiDB-lite"/>
    </source>
</evidence>
<feature type="region of interest" description="Disordered" evidence="8">
    <location>
        <begin position="2954"/>
        <end position="2989"/>
    </location>
</feature>
<sequence>MSDPKLPEVPEETTTPTGEGEKIVETWEDQLDAAKNNYFIVKNTIDHREEPLEVMKDLSVFIEKVIEDPSRLEENEEVCDFFYQECTLNLLKRLNKEKSTDPEYLDAIAVVMKQFTRLFLKRIDNDELADHMKYVFDPNCLLHSYHYQDTQSEQKIMEQKMKEQWRHDLKVGDRVDALKGDEKHKCWGIAKVTEIREDLLDLEMEGDSKIYDKILNRFSGEIAPLGEFSKDQEWKGELKPGDEIDAFDKAKVWYSSTILEIKEEKDINDRTWDMLKVGFRLYRDDAQKLDDEGKKYEGWSAKFDEWVPRWSPKVSKLFSQAKSKGARGVRLYEETVIDDSSDPQLNEGDARIYAVTRPTRCKSSLLTECINLFGEQGGFDQIIARTTDKENPINLELLAHYMELMGRIYPMYHRDFIAEFAPKVKEGVLNAIFNAPEESIRNIKKEKVEQIVSRLGDILKRVMNYEERDKTLDNLNLNIALMCLKSNFLERRIHGIKSLAESIKGLKYARGSKMTGEFMLEWIKNNKILEIIFDHKNYHVQIVQRSKEILKFLVTEDQLTTEELDLFWKGTSFDDENRREIYNIIEEVSSVMKNHHVVQFLDKFTQDKEVKIIPEAVNCIYEMGKSSKASNEHSASVAELLWRFATDDKNPFDVSDIAITKLGDLLKKWKFSTAKSYFYKCLDNLKSHYSSIESLKILKKIINEVDYSKFIFDSEESGSLATPEEDKTNEAESTDDKINSVAESIIFFIENENLIEVLLENLRCYSKVSQTKIGKVKDKSKIKEFKFEGRYDHKTNIKERLDFLKFLASNSTFTISRKEVEIIWSCLVDESQIDYDEGALFKWLKESCEKSSGTNIVWELEDIGAIFNERLGKGTGEMTSLTLDGFYCMQSYFLLANETAENLERIVKPKPVPVYTSYGNQYGPGFSTFSFNKTKKQNKEEPAEEVNFLVLTEPKNLEGVTNMWKIAIECSNKDVSKKATEFLIKLYYNLCPSLEDKKKEINYECIETALAFLSKIQANKDKSEESKSNEIINIVGIFNEFLAQSERKGTTGLKQQRSLLKGELIKKINITNSVSYNKLIGRKIEVSLYSNATVYDIKRIIGAINKVPAEYVKLVRSATSCEIKDIDNGKTLAELNFKTNETLIANKQNLGNIPKAPLLNRDKSLTKEAQDIFGEWFDDFSHDGLMTPEDCVEFIRSCTDDKCKTSDTRVKNLFNNHDHDNDGKVDKEGFVEFYRLACVKKEEVVRSNILAHNYRNDLKKISDTCEENTDKTVLPRFILSHESKYFETLLGLLDRPDDSSKQAWDLIQKLVTNPSINNKILSLNVNKKENGEYDWESLFDTKSIFKLLYTFQIIESLIEEGSGSEQEICKVYKNKEPPKAKTSMAGGYGAQMPKNKQEEEKDDEEKEKEEKERPEEFLVSELLASNQKDIEEALKTEAETRELKKTWIFRFLEKKGFEFSYDLFSKTQNDITNMNSFEKNFLGFLLKILKIFITSAFLAVKPEVANLVNLVKKQSIIKEPPKEDDNEETWGADSDDEENIYSTPKGKNPRSRIIMTNVPDSIDAFGSLHGDGNDLDGTGMITEDYLFENLDDMDSDKADNGSDDDLPLNKKASSIKTKPDTDAVDKKIEMLASQLKGDLGDRMLKVIDFNQLQTIVLQSIASIIVKEEMDFDEKKIVESSLSLWLGCILHNQNILDNFFTFKCKEFDDIQEFILRGILYPSLYRIREEFLHTLFLFATKITETQINTFEYTLKAMLNKLPKDNDGEEACTSQYFELVSKLIEEYFIRVKQGNVNKEILDATKFFTEVIAKIKSHQSREVRNSLKQDETLIGYLKIAHMVLERGGLGECVDIAIENNFITELFRRCLFPNNIAVSDEDVTEGTDLASSLLGGNKCKTEESRKWAYKLLWTLCNNSIELLNELIVNQMQPLCKQIKLHPSWMYTPSGSTRKGKYSGIRNLGCICYMNSMLQQLYHVPSFRYQLLQADDGAVPEWVEFKGRTIDDNVLHQLQRLFGHLELSEKVDYNPFEFCFSFKQLDGQPTNTSVQHDTEEFYNILFDRIENLIKPTPQKYLFNSTFNGQNCSQMVCQECGFARNRFEDFYNVSVTVKERKSLEESIKKTLEGEVISDYECPGCKKKVDITKRTLFSKSPNVLVVQLQRLIFDFNTFQNQKVNTHFEFPENLDLKPYSINHVMKEEGKLTDKELGKVDPNAEESDEEGEDQYEGLTEEEKKERIEERELYLKNVRENETECYEYKLVGVIIHVGTADAGHYYSLINTDRFQKENEHEEEWLDTSKDKWMEFNDSRVSDYNFEDLKGDCYGGSSGGDDWFGGMFKTASYGKSAYLLVYEKRFKKPIKILIPEENEGEEGKVNKTVIPQNAEIKTDPKTKEKYYQITMKEAKMFVPNKIYQEIWSKNLEFSFEKLIYSKEFYEYVNELMIGTLTFKEKQNSLPDTEKEKIDEVISNVATVGNKIVYEVLVKAYHNQKLPQIADTLCQLYEASDKAVLTTMEYILQGENDDSLLYVFKIMLECNDKVSRNAAAKLTSTLVNRCFEIEKDYINETEKVTIKVVEDLISTGDQDKEEQEVEKEIIRPKSMAVRFYDLALKALREKGPTYWTKFEQYLSMLRNIITGGEIQINQAMERGGIIGFIDFMLAQSSPLYKIGEKRTKMGSAYSVPKFGPLLEAVSHLIVRCYTPEFNKESEVKPATFNSEASVHYELKEEDIKTFLLHPEFLKISLVNSNVMLGKAFAHISFNNLEVSKEIGKVIIKTINSTDYEKIQNCMVVAKQYLYIQDPYQRNRAEWILGFGCINAKLTNPEGIPRLGVSYCHSIVDEVYQYKCPLDLNGRENSLLALLARYRGKMDLYVVNCLNILFDIIVGSDFLSEYMFNLDPLTYESARFTDWIRPYLQNELEKTSRVISVYSKNNKKEESIKKCFGYLEKYEHKLRNYNRKLQGLPLEEEPSKTEEKKEETKEQKEENKDSNQEEQKEQVHELIEAIPKRYLINCATKIEKIYEEAREEDQIAIIVHKVYCEIAESQPTYFGNKTLPSYAFYNAKTEAADYEQKHLSSIEDTTAAEGDDEPDKREGMPKESVSNLDDDIQIGVNKESASNGQEEGSDWTLPKKEADFVMVASVINNFTKTMVVDLQLICEDDLSRENIKAPVSTIESSIKPLTQEMWMVLHKVDPDKDWGNFRFEWSFKERKVEHRSVNQLSFDDRVRNFSNLHYMT</sequence>
<feature type="region of interest" description="Disordered" evidence="8">
    <location>
        <begin position="1"/>
        <end position="21"/>
    </location>
</feature>
<evidence type="ECO:0000256" key="3">
    <source>
        <dbReference type="ARBA" id="ARBA00012759"/>
    </source>
</evidence>
<reference evidence="12" key="1">
    <citation type="submission" date="2023-07" db="EMBL/GenBank/DDBJ databases">
        <authorList>
            <consortium name="AG Swart"/>
            <person name="Singh M."/>
            <person name="Singh A."/>
            <person name="Seah K."/>
            <person name="Emmerich C."/>
        </authorList>
    </citation>
    <scope>NUCLEOTIDE SEQUENCE</scope>
    <source>
        <strain evidence="12">DP1</strain>
    </source>
</reference>
<feature type="domain" description="Ubiquitin-like" evidence="9">
    <location>
        <begin position="1072"/>
        <end position="1152"/>
    </location>
</feature>
<dbReference type="Gene3D" id="3.90.70.10">
    <property type="entry name" value="Cysteine proteinases"/>
    <property type="match status" value="1"/>
</dbReference>
<dbReference type="SUPFAM" id="SSF47473">
    <property type="entry name" value="EF-hand"/>
    <property type="match status" value="1"/>
</dbReference>
<dbReference type="GO" id="GO:0005509">
    <property type="term" value="F:calcium ion binding"/>
    <property type="evidence" value="ECO:0007669"/>
    <property type="project" value="InterPro"/>
</dbReference>
<feature type="domain" description="EF-hand" evidence="10">
    <location>
        <begin position="1205"/>
        <end position="1240"/>
    </location>
</feature>
<name>A0AAD2DCH8_EUPCR</name>
<evidence type="ECO:0000259" key="10">
    <source>
        <dbReference type="PROSITE" id="PS50222"/>
    </source>
</evidence>
<dbReference type="PANTHER" id="PTHR24006:SF827">
    <property type="entry name" value="UBIQUITIN CARBOXYL-TERMINAL HYDROLASE 34"/>
    <property type="match status" value="1"/>
</dbReference>
<dbReference type="InterPro" id="IPR000626">
    <property type="entry name" value="Ubiquitin-like_dom"/>
</dbReference>
<dbReference type="PROSITE" id="PS50053">
    <property type="entry name" value="UBIQUITIN_2"/>
    <property type="match status" value="1"/>
</dbReference>
<organism evidence="12 13">
    <name type="scientific">Euplotes crassus</name>
    <dbReference type="NCBI Taxonomy" id="5936"/>
    <lineage>
        <taxon>Eukaryota</taxon>
        <taxon>Sar</taxon>
        <taxon>Alveolata</taxon>
        <taxon>Ciliophora</taxon>
        <taxon>Intramacronucleata</taxon>
        <taxon>Spirotrichea</taxon>
        <taxon>Hypotrichia</taxon>
        <taxon>Euplotida</taxon>
        <taxon>Euplotidae</taxon>
        <taxon>Moneuplotes</taxon>
    </lineage>
</organism>
<feature type="compositionally biased region" description="Basic and acidic residues" evidence="8">
    <location>
        <begin position="2959"/>
        <end position="2989"/>
    </location>
</feature>
<dbReference type="CDD" id="cd17039">
    <property type="entry name" value="Ubl_ubiquitin_like"/>
    <property type="match status" value="1"/>
</dbReference>
<dbReference type="Pfam" id="PF25010">
    <property type="entry name" value="ARM_UBP24_USP9X-Y"/>
    <property type="match status" value="1"/>
</dbReference>
<keyword evidence="13" id="KW-1185">Reference proteome</keyword>
<dbReference type="InterPro" id="IPR028889">
    <property type="entry name" value="USP"/>
</dbReference>